<dbReference type="SUPFAM" id="SSF82895">
    <property type="entry name" value="TSP-1 type 1 repeat"/>
    <property type="match status" value="1"/>
</dbReference>
<dbReference type="GO" id="GO:0046872">
    <property type="term" value="F:metal ion binding"/>
    <property type="evidence" value="ECO:0007669"/>
    <property type="project" value="UniProtKB-KW"/>
</dbReference>
<feature type="binding site" evidence="14 16">
    <location>
        <position position="290"/>
    </location>
    <ligand>
        <name>Zn(2+)</name>
        <dbReference type="ChEBI" id="CHEBI:29105"/>
        <note>catalytic</note>
    </ligand>
</feature>
<evidence type="ECO:0000256" key="9">
    <source>
        <dbReference type="ARBA" id="ARBA00022833"/>
    </source>
</evidence>
<feature type="binding site" evidence="14">
    <location>
        <position position="333"/>
    </location>
    <ligand>
        <name>Ca(2+)</name>
        <dbReference type="ChEBI" id="CHEBI:29108"/>
        <label>1</label>
    </ligand>
</feature>
<keyword evidence="8" id="KW-0378">Hydrolase</keyword>
<dbReference type="Pfam" id="PF13688">
    <property type="entry name" value="Reprolysin_5"/>
    <property type="match status" value="1"/>
</dbReference>
<dbReference type="InterPro" id="IPR013273">
    <property type="entry name" value="ADAMTS/ADAMTS-like"/>
</dbReference>
<feature type="disulfide bond" evidence="15">
    <location>
        <begin position="234"/>
        <end position="255"/>
    </location>
</feature>
<dbReference type="Pfam" id="PF17771">
    <property type="entry name" value="ADAMTS_CR_2"/>
    <property type="match status" value="1"/>
</dbReference>
<dbReference type="InterPro" id="IPR000884">
    <property type="entry name" value="TSP1_rpt"/>
</dbReference>
<dbReference type="Gene3D" id="2.60.120.830">
    <property type="match status" value="1"/>
</dbReference>
<dbReference type="GO" id="GO:0030198">
    <property type="term" value="P:extracellular matrix organization"/>
    <property type="evidence" value="ECO:0007669"/>
    <property type="project" value="InterPro"/>
</dbReference>
<keyword evidence="10 19" id="KW-0482">Metalloprotease</keyword>
<evidence type="ECO:0000256" key="3">
    <source>
        <dbReference type="ARBA" id="ARBA00022530"/>
    </source>
</evidence>
<evidence type="ECO:0000256" key="7">
    <source>
        <dbReference type="ARBA" id="ARBA00022737"/>
    </source>
</evidence>
<comment type="caution">
    <text evidence="19">The sequence shown here is derived from an EMBL/GenBank/DDBJ whole genome shotgun (WGS) entry which is preliminary data.</text>
</comment>
<evidence type="ECO:0000256" key="6">
    <source>
        <dbReference type="ARBA" id="ARBA00022729"/>
    </source>
</evidence>
<proteinExistence type="predicted"/>
<feature type="binding site" evidence="14">
    <location>
        <position position="336"/>
    </location>
    <ligand>
        <name>Ca(2+)</name>
        <dbReference type="ChEBI" id="CHEBI:29108"/>
        <label>2</label>
    </ligand>
</feature>
<evidence type="ECO:0000256" key="11">
    <source>
        <dbReference type="ARBA" id="ARBA00023157"/>
    </source>
</evidence>
<dbReference type="Pfam" id="PF05986">
    <property type="entry name" value="ADAMTS_spacer1"/>
    <property type="match status" value="1"/>
</dbReference>
<dbReference type="InterPro" id="IPR010294">
    <property type="entry name" value="ADAMTS_spacer1"/>
</dbReference>
<accession>A0AAD9VAH2</accession>
<feature type="binding site" evidence="14 16">
    <location>
        <position position="294"/>
    </location>
    <ligand>
        <name>Zn(2+)</name>
        <dbReference type="ChEBI" id="CHEBI:29105"/>
        <note>catalytic</note>
    </ligand>
</feature>
<evidence type="ECO:0000256" key="16">
    <source>
        <dbReference type="PROSITE-ProRule" id="PRU00276"/>
    </source>
</evidence>
<evidence type="ECO:0000259" key="18">
    <source>
        <dbReference type="PROSITE" id="PS50215"/>
    </source>
</evidence>
<keyword evidence="14" id="KW-0106">Calcium</keyword>
<dbReference type="EMBL" id="JARQWQ010000015">
    <property type="protein sequence ID" value="KAK2566912.1"/>
    <property type="molecule type" value="Genomic_DNA"/>
</dbReference>
<feature type="compositionally biased region" description="Polar residues" evidence="17">
    <location>
        <begin position="561"/>
        <end position="588"/>
    </location>
</feature>
<dbReference type="Gene3D" id="3.40.1620.60">
    <property type="match status" value="1"/>
</dbReference>
<evidence type="ECO:0000256" key="17">
    <source>
        <dbReference type="SAM" id="MobiDB-lite"/>
    </source>
</evidence>
<evidence type="ECO:0000256" key="2">
    <source>
        <dbReference type="ARBA" id="ARBA00022525"/>
    </source>
</evidence>
<keyword evidence="4" id="KW-0645">Protease</keyword>
<dbReference type="PANTHER" id="PTHR13723">
    <property type="entry name" value="ADAMTS A DISINTEGRIN AND METALLOPROTEASE WITH THROMBOSPONDIN MOTIFS PROTEASE"/>
    <property type="match status" value="1"/>
</dbReference>
<comment type="cofactor">
    <cofactor evidence="14">
        <name>Zn(2+)</name>
        <dbReference type="ChEBI" id="CHEBI:29105"/>
    </cofactor>
    <text evidence="14">Binds 1 zinc ion per subunit.</text>
</comment>
<dbReference type="InterPro" id="IPR024079">
    <property type="entry name" value="MetalloPept_cat_dom_sf"/>
</dbReference>
<feature type="binding site" evidence="14">
    <location>
        <position position="160"/>
    </location>
    <ligand>
        <name>Ca(2+)</name>
        <dbReference type="ChEBI" id="CHEBI:29108"/>
        <label>2</label>
    </ligand>
</feature>
<dbReference type="InterPro" id="IPR041645">
    <property type="entry name" value="ADAMTS_CR_2"/>
</dbReference>
<comment type="caution">
    <text evidence="16">Lacks conserved residue(s) required for the propagation of feature annotation.</text>
</comment>
<feature type="region of interest" description="Disordered" evidence="17">
    <location>
        <begin position="561"/>
        <end position="591"/>
    </location>
</feature>
<dbReference type="GO" id="GO:0031012">
    <property type="term" value="C:extracellular matrix"/>
    <property type="evidence" value="ECO:0007669"/>
    <property type="project" value="TreeGrafter"/>
</dbReference>
<feature type="binding site" evidence="14 16">
    <location>
        <position position="300"/>
    </location>
    <ligand>
        <name>Zn(2+)</name>
        <dbReference type="ChEBI" id="CHEBI:29105"/>
        <note>catalytic</note>
    </ligand>
</feature>
<keyword evidence="20" id="KW-1185">Reference proteome</keyword>
<evidence type="ECO:0000256" key="12">
    <source>
        <dbReference type="ARBA" id="ARBA00023180"/>
    </source>
</evidence>
<feature type="binding site" evidence="14">
    <location>
        <position position="216"/>
    </location>
    <ligand>
        <name>Ca(2+)</name>
        <dbReference type="ChEBI" id="CHEBI:29108"/>
        <label>2</label>
    </ligand>
</feature>
<evidence type="ECO:0000313" key="19">
    <source>
        <dbReference type="EMBL" id="KAK2566912.1"/>
    </source>
</evidence>
<keyword evidence="6" id="KW-0732">Signal</keyword>
<evidence type="ECO:0000256" key="8">
    <source>
        <dbReference type="ARBA" id="ARBA00022801"/>
    </source>
</evidence>
<protein>
    <submittedName>
        <fullName evidence="19">A disintegrin and metalloproteinase with thrombospondin motifs 18</fullName>
    </submittedName>
</protein>
<feature type="disulfide bond" evidence="15">
    <location>
        <begin position="370"/>
        <end position="392"/>
    </location>
</feature>
<evidence type="ECO:0000256" key="5">
    <source>
        <dbReference type="ARBA" id="ARBA00022723"/>
    </source>
</evidence>
<keyword evidence="12" id="KW-0325">Glycoprotein</keyword>
<evidence type="ECO:0000256" key="13">
    <source>
        <dbReference type="PIRSR" id="PIRSR613273-1"/>
    </source>
</evidence>
<name>A0AAD9VAH2_ACRCE</name>
<sequence length="836" mass="92122">MSAFGQDYQLNVTLNDVLFSPHFEMEVRGNGSSEFHYDIEHCHYIGQLLPKDGETSKVAVSNCDGLKGMIRTLQDLFLVHPLPARLGLEKNKTRAHVIQRRSLTPLQALGMAMTEEERSEKWCGVKGTSKFQQSDDSSKTSHAIFRRSADVDFARVRTIESMVVVEKVMTKFYGVEAIRTYVPTLVNIDGLVLENHAASTLSNFCNWTIGRNTADDSDPAHFDHAALLAKYDFCRNKKGNKKEHERATTEETEGCGTILGLADLKGMCKRGSSCTLSKDTGLGTAFTLAHETGHNLGAEHDSEGNKCSDGVNIMATKASGKLTAFDCTAQAECLNDPANHTVSIPSEKPGIIYDGTTQCVRMFGKGSRVCDIPDLMLNMCMNLFCEKPDGYCSSNDEPAADGTECLANKWCSYGKCVTKGTKGDPDVDGNWGAWGEWSACYPSCGEGLTKRRCQPNSEHPRMEQCRNKRNVQFEGAIKTFNWIYDPSFVSDSPKCVLSCATTEGDTTSFGSVKDGTPCSDTPNSGVCLSGQCKLIGCDGAVDSRAKLDRCGVCNGDGSNCSVGSNQGNKPKPQSTLGPVPTQSTQSPSTRPPVLGENLMTFLYHRVPDDFYPTIAILPAGAQNITITEITESSNNLLLKDDYWFDIIDYSQLSPDNLRQDFAGAGTTFWVTKLYEKETITSSGPLNMNLTLVIEVNEPGQEYKVEYRYILTSVEEEGSSGENHFPDRFRLSNEASKYVSDASQFDKKPETKWIMYSATCSASCGGVIRDIKELRSSLLYVFVWTMNLQLEINSARKRGPGTSTKSVTRNYVRQGNLLTKKNVNRFIYKEKIVFSIS</sequence>
<feature type="binding site" evidence="14">
    <location>
        <position position="336"/>
    </location>
    <ligand>
        <name>Ca(2+)</name>
        <dbReference type="ChEBI" id="CHEBI:29108"/>
        <label>1</label>
    </ligand>
</feature>
<dbReference type="InterPro" id="IPR036383">
    <property type="entry name" value="TSP1_rpt_sf"/>
</dbReference>
<keyword evidence="9 14" id="KW-0862">Zinc</keyword>
<evidence type="ECO:0000256" key="14">
    <source>
        <dbReference type="PIRSR" id="PIRSR613273-2"/>
    </source>
</evidence>
<reference evidence="19" key="1">
    <citation type="journal article" date="2023" name="G3 (Bethesda)">
        <title>Whole genome assembly and annotation of the endangered Caribbean coral Acropora cervicornis.</title>
        <authorList>
            <person name="Selwyn J.D."/>
            <person name="Vollmer S.V."/>
        </authorList>
    </citation>
    <scope>NUCLEOTIDE SEQUENCE</scope>
    <source>
        <strain evidence="19">K2</strain>
    </source>
</reference>
<feature type="binding site" evidence="14">
    <location>
        <position position="216"/>
    </location>
    <ligand>
        <name>Ca(2+)</name>
        <dbReference type="ChEBI" id="CHEBI:29108"/>
        <label>1</label>
    </ligand>
</feature>
<evidence type="ECO:0000256" key="15">
    <source>
        <dbReference type="PIRSR" id="PIRSR613273-3"/>
    </source>
</evidence>
<dbReference type="PRINTS" id="PR01857">
    <property type="entry name" value="ADAMTSFAMILY"/>
</dbReference>
<keyword evidence="3" id="KW-0272">Extracellular matrix</keyword>
<feature type="disulfide bond" evidence="15">
    <location>
        <begin position="268"/>
        <end position="333"/>
    </location>
</feature>
<keyword evidence="5 14" id="KW-0479">Metal-binding</keyword>
<organism evidence="19 20">
    <name type="scientific">Acropora cervicornis</name>
    <name type="common">Staghorn coral</name>
    <dbReference type="NCBI Taxonomy" id="6130"/>
    <lineage>
        <taxon>Eukaryota</taxon>
        <taxon>Metazoa</taxon>
        <taxon>Cnidaria</taxon>
        <taxon>Anthozoa</taxon>
        <taxon>Hexacorallia</taxon>
        <taxon>Scleractinia</taxon>
        <taxon>Astrocoeniina</taxon>
        <taxon>Acroporidae</taxon>
        <taxon>Acropora</taxon>
    </lineage>
</organism>
<feature type="disulfide bond" evidence="15">
    <location>
        <begin position="359"/>
        <end position="385"/>
    </location>
</feature>
<dbReference type="Pfam" id="PF01562">
    <property type="entry name" value="Pep_M12B_propep"/>
    <property type="match status" value="1"/>
</dbReference>
<keyword evidence="2" id="KW-0964">Secreted</keyword>
<dbReference type="AlphaFoldDB" id="A0AAD9VAH2"/>
<dbReference type="GO" id="GO:0006508">
    <property type="term" value="P:proteolysis"/>
    <property type="evidence" value="ECO:0007669"/>
    <property type="project" value="UniProtKB-KW"/>
</dbReference>
<evidence type="ECO:0000313" key="20">
    <source>
        <dbReference type="Proteomes" id="UP001249851"/>
    </source>
</evidence>
<keyword evidence="7" id="KW-0677">Repeat</keyword>
<dbReference type="InterPro" id="IPR001590">
    <property type="entry name" value="Peptidase_M12B"/>
</dbReference>
<evidence type="ECO:0000256" key="4">
    <source>
        <dbReference type="ARBA" id="ARBA00022670"/>
    </source>
</evidence>
<comment type="subcellular location">
    <subcellularLocation>
        <location evidence="1">Secreted</location>
        <location evidence="1">Extracellular space</location>
        <location evidence="1">Extracellular matrix</location>
    </subcellularLocation>
</comment>
<dbReference type="Gene3D" id="2.20.100.10">
    <property type="entry name" value="Thrombospondin type-1 (TSP1) repeat"/>
    <property type="match status" value="1"/>
</dbReference>
<dbReference type="InterPro" id="IPR002870">
    <property type="entry name" value="Peptidase_M12B_N"/>
</dbReference>
<keyword evidence="11 15" id="KW-1015">Disulfide bond</keyword>
<feature type="binding site" evidence="14">
    <location>
        <position position="160"/>
    </location>
    <ligand>
        <name>Ca(2+)</name>
        <dbReference type="ChEBI" id="CHEBI:29108"/>
        <label>1</label>
    </ligand>
</feature>
<dbReference type="InterPro" id="IPR045371">
    <property type="entry name" value="ADAMTS_CR_3"/>
</dbReference>
<dbReference type="PROSITE" id="PS50215">
    <property type="entry name" value="ADAM_MEPRO"/>
    <property type="match status" value="1"/>
</dbReference>
<dbReference type="GO" id="GO:0004222">
    <property type="term" value="F:metalloendopeptidase activity"/>
    <property type="evidence" value="ECO:0007669"/>
    <property type="project" value="InterPro"/>
</dbReference>
<feature type="disulfide bond" evidence="15">
    <location>
        <begin position="205"/>
        <end position="274"/>
    </location>
</feature>
<dbReference type="Proteomes" id="UP001249851">
    <property type="component" value="Unassembled WGS sequence"/>
</dbReference>
<feature type="active site" evidence="13 16">
    <location>
        <position position="291"/>
    </location>
</feature>
<dbReference type="Gene3D" id="3.40.390.10">
    <property type="entry name" value="Collagenase (Catalytic Domain)"/>
    <property type="match status" value="1"/>
</dbReference>
<dbReference type="Pfam" id="PF19236">
    <property type="entry name" value="ADAMTS_CR_3"/>
    <property type="match status" value="1"/>
</dbReference>
<feature type="disulfide bond" evidence="15">
    <location>
        <begin position="380"/>
        <end position="411"/>
    </location>
</feature>
<reference evidence="19" key="2">
    <citation type="journal article" date="2023" name="Science">
        <title>Genomic signatures of disease resistance in endangered staghorn corals.</title>
        <authorList>
            <person name="Vollmer S.V."/>
            <person name="Selwyn J.D."/>
            <person name="Despard B.A."/>
            <person name="Roesel C.L."/>
        </authorList>
    </citation>
    <scope>NUCLEOTIDE SEQUENCE</scope>
    <source>
        <strain evidence="19">K2</strain>
    </source>
</reference>
<feature type="domain" description="Peptidase M12B" evidence="18">
    <location>
        <begin position="146"/>
        <end position="328"/>
    </location>
</feature>
<dbReference type="InterPro" id="IPR050439">
    <property type="entry name" value="ADAMTS_ADAMTS-like"/>
</dbReference>
<dbReference type="PANTHER" id="PTHR13723:SF318">
    <property type="entry name" value="PEPTIDASE M12B DOMAIN-CONTAINING PROTEIN"/>
    <property type="match status" value="1"/>
</dbReference>
<dbReference type="SUPFAM" id="SSF55486">
    <property type="entry name" value="Metalloproteases ('zincins'), catalytic domain"/>
    <property type="match status" value="1"/>
</dbReference>
<gene>
    <name evidence="19" type="ORF">P5673_008672</name>
</gene>
<feature type="binding site" evidence="14">
    <location>
        <position position="223"/>
    </location>
    <ligand>
        <name>Ca(2+)</name>
        <dbReference type="ChEBI" id="CHEBI:29108"/>
        <label>1</label>
    </ligand>
</feature>
<evidence type="ECO:0000256" key="1">
    <source>
        <dbReference type="ARBA" id="ARBA00004498"/>
    </source>
</evidence>
<evidence type="ECO:0000256" key="10">
    <source>
        <dbReference type="ARBA" id="ARBA00023049"/>
    </source>
</evidence>
<feature type="disulfide bond" evidence="15">
    <location>
        <begin position="405"/>
        <end position="416"/>
    </location>
</feature>
<dbReference type="PROSITE" id="PS50092">
    <property type="entry name" value="TSP1"/>
    <property type="match status" value="1"/>
</dbReference>